<dbReference type="GO" id="GO:0016811">
    <property type="term" value="F:hydrolase activity, acting on carbon-nitrogen (but not peptide) bonds, in linear amides"/>
    <property type="evidence" value="ECO:0007669"/>
    <property type="project" value="InterPro"/>
</dbReference>
<dbReference type="Gene3D" id="3.40.50.880">
    <property type="match status" value="1"/>
</dbReference>
<name>A0A0T5X9X2_9BACT</name>
<dbReference type="SUPFAM" id="SSF52317">
    <property type="entry name" value="Class I glutamine amidotransferase-like"/>
    <property type="match status" value="1"/>
</dbReference>
<dbReference type="InterPro" id="IPR044668">
    <property type="entry name" value="PuuD-like"/>
</dbReference>
<evidence type="ECO:0000313" key="1">
    <source>
        <dbReference type="EMBL" id="KRT35175.1"/>
    </source>
</evidence>
<reference evidence="2" key="1">
    <citation type="submission" date="2012-09" db="EMBL/GenBank/DDBJ databases">
        <authorList>
            <person name="Weinstock G."/>
            <person name="Sodergren E."/>
            <person name="Clifton S."/>
            <person name="Fulton L."/>
            <person name="Fulton B."/>
            <person name="Courtney L."/>
            <person name="Fronick C."/>
            <person name="Harrison M."/>
            <person name="Strong C."/>
            <person name="Farmer C."/>
            <person name="Delehaunty K."/>
            <person name="Markovic C."/>
            <person name="Hall O."/>
            <person name="Minx P."/>
            <person name="Tomlinson C."/>
            <person name="Mitreva M."/>
            <person name="Nelson J."/>
            <person name="Hou S."/>
            <person name="Wollam A."/>
            <person name="Pepin K.H."/>
            <person name="Johnson M."/>
            <person name="Bhonagiri V."/>
            <person name="Nash W.E."/>
            <person name="Suruliraj S."/>
            <person name="Warren W."/>
            <person name="Chinwalla A."/>
            <person name="Mardis E.R."/>
            <person name="Wilson R.K."/>
        </authorList>
    </citation>
    <scope>NUCLEOTIDE SEQUENCE [LARGE SCALE GENOMIC DNA]</scope>
    <source>
        <strain evidence="2">OS1</strain>
    </source>
</reference>
<gene>
    <name evidence="1" type="ORF">HMPREF1705_04441</name>
</gene>
<dbReference type="EMBL" id="ACJX03000001">
    <property type="protein sequence ID" value="KRT35175.1"/>
    <property type="molecule type" value="Genomic_DNA"/>
</dbReference>
<accession>A0A0T5X9X2</accession>
<evidence type="ECO:0000313" key="2">
    <source>
        <dbReference type="Proteomes" id="UP000005273"/>
    </source>
</evidence>
<organism evidence="1 2">
    <name type="scientific">Acetomicrobium hydrogeniformans ATCC BAA-1850</name>
    <dbReference type="NCBI Taxonomy" id="592015"/>
    <lineage>
        <taxon>Bacteria</taxon>
        <taxon>Thermotogati</taxon>
        <taxon>Synergistota</taxon>
        <taxon>Synergistia</taxon>
        <taxon>Synergistales</taxon>
        <taxon>Acetomicrobiaceae</taxon>
        <taxon>Acetomicrobium</taxon>
    </lineage>
</organism>
<dbReference type="OrthoDB" id="9813383at2"/>
<dbReference type="Pfam" id="PF07722">
    <property type="entry name" value="Peptidase_C26"/>
    <property type="match status" value="1"/>
</dbReference>
<comment type="caution">
    <text evidence="1">The sequence shown here is derived from an EMBL/GenBank/DDBJ whole genome shotgun (WGS) entry which is preliminary data.</text>
</comment>
<dbReference type="eggNOG" id="COG2071">
    <property type="taxonomic scope" value="Bacteria"/>
</dbReference>
<dbReference type="AlphaFoldDB" id="A0A0T5X9X2"/>
<dbReference type="PROSITE" id="PS51273">
    <property type="entry name" value="GATASE_TYPE_1"/>
    <property type="match status" value="1"/>
</dbReference>
<protein>
    <submittedName>
        <fullName evidence="1">Peptidase C26</fullName>
    </submittedName>
</protein>
<dbReference type="PANTHER" id="PTHR43235:SF1">
    <property type="entry name" value="GLUTAMINE AMIDOTRANSFERASE PB2B2.05-RELATED"/>
    <property type="match status" value="1"/>
</dbReference>
<dbReference type="InterPro" id="IPR029062">
    <property type="entry name" value="Class_I_gatase-like"/>
</dbReference>
<dbReference type="STRING" id="592015.HMPREF1705_04441"/>
<dbReference type="InterPro" id="IPR011697">
    <property type="entry name" value="Peptidase_C26"/>
</dbReference>
<keyword evidence="2" id="KW-1185">Reference proteome</keyword>
<dbReference type="GO" id="GO:0005829">
    <property type="term" value="C:cytosol"/>
    <property type="evidence" value="ECO:0007669"/>
    <property type="project" value="TreeGrafter"/>
</dbReference>
<dbReference type="PANTHER" id="PTHR43235">
    <property type="entry name" value="GLUTAMINE AMIDOTRANSFERASE PB2B2.05-RELATED"/>
    <property type="match status" value="1"/>
</dbReference>
<dbReference type="RefSeq" id="WP_009202178.1">
    <property type="nucleotide sequence ID" value="NZ_ACJX03000001.1"/>
</dbReference>
<proteinExistence type="predicted"/>
<sequence length="246" mass="27438">MKPIIGISSVWSAETWSSDENKVGCIYIGKQYVDAILYSGGTPFILPMINERELLIPLIEDIMMVIDGLLLSGGGSLEGIPSQTTRPTLTEQQPKRYEFEKELLLHARMKGMPILGICRGCQMIAEVFGGKMDYSHFLQGHRQKESGDHPTHNVRITDNTKAKLLLQADNMLVNSFHVQSIESVPEGFIASAISDDGVIEIIESTLDPFVVGVQFHPEEMLLSSEQAKRIIDLFVESARDFKKTRS</sequence>
<dbReference type="Proteomes" id="UP000005273">
    <property type="component" value="Unassembled WGS sequence"/>
</dbReference>